<dbReference type="GO" id="GO:0015424">
    <property type="term" value="F:ABC-type amino acid transporter activity"/>
    <property type="evidence" value="ECO:0007669"/>
    <property type="project" value="InterPro"/>
</dbReference>
<dbReference type="RefSeq" id="WP_004861098.1">
    <property type="nucleotide sequence ID" value="NZ_ABDFAB020000001.1"/>
</dbReference>
<dbReference type="PaxDb" id="1286170-RORB6_08195"/>
<dbReference type="InterPro" id="IPR050086">
    <property type="entry name" value="MetN_ABC_transporter-like"/>
</dbReference>
<proteinExistence type="inferred from homology"/>
<keyword evidence="7" id="KW-0029">Amino-acid transport</keyword>
<dbReference type="InterPro" id="IPR003593">
    <property type="entry name" value="AAA+_ATPase"/>
</dbReference>
<dbReference type="InterPro" id="IPR030679">
    <property type="entry name" value="ABC_ATPase_HisP-typ"/>
</dbReference>
<dbReference type="PROSITE" id="PS50893">
    <property type="entry name" value="ABC_TRANSPORTER_2"/>
    <property type="match status" value="1"/>
</dbReference>
<dbReference type="Proteomes" id="UP001350972">
    <property type="component" value="Chromosome"/>
</dbReference>
<dbReference type="GO" id="GO:0016887">
    <property type="term" value="F:ATP hydrolysis activity"/>
    <property type="evidence" value="ECO:0007669"/>
    <property type="project" value="InterPro"/>
</dbReference>
<reference evidence="10 13" key="1">
    <citation type="submission" date="2017-07" db="EMBL/GenBank/DDBJ databases">
        <title>Raoultella ornithinolytica strain HH3 draft genome.</title>
        <authorList>
            <person name="Duceppe M.-O."/>
            <person name="Huang H."/>
            <person name="Phipps-Todd B."/>
        </authorList>
    </citation>
    <scope>NUCLEOTIDE SEQUENCE [LARGE SCALE GENOMIC DNA]</scope>
    <source>
        <strain evidence="10 13">HH3</strain>
    </source>
</reference>
<keyword evidence="14" id="KW-1185">Reference proteome</keyword>
<dbReference type="SUPFAM" id="SSF52540">
    <property type="entry name" value="P-loop containing nucleoside triphosphate hydrolases"/>
    <property type="match status" value="1"/>
</dbReference>
<dbReference type="Gene3D" id="3.40.50.300">
    <property type="entry name" value="P-loop containing nucleotide triphosphate hydrolases"/>
    <property type="match status" value="1"/>
</dbReference>
<accession>A0A1Y6GII8</accession>
<evidence type="ECO:0000256" key="5">
    <source>
        <dbReference type="ARBA" id="ARBA00022741"/>
    </source>
</evidence>
<gene>
    <name evidence="10" type="ORF">CFY86_11180</name>
    <name evidence="12" type="ORF">LM286_15090</name>
    <name evidence="11" type="ORF">N2J37_16760</name>
</gene>
<comment type="subcellular location">
    <subcellularLocation>
        <location evidence="1">Cell inner membrane</location>
        <topology evidence="1">Peripheral membrane protein</topology>
    </subcellularLocation>
</comment>
<dbReference type="GeneID" id="93754564"/>
<dbReference type="GO" id="GO:0005886">
    <property type="term" value="C:plasma membrane"/>
    <property type="evidence" value="ECO:0007669"/>
    <property type="project" value="UniProtKB-SubCell"/>
</dbReference>
<evidence type="ECO:0000256" key="6">
    <source>
        <dbReference type="ARBA" id="ARBA00022840"/>
    </source>
</evidence>
<protein>
    <submittedName>
        <fullName evidence="11">ATP-binding cassette domain-containing protein</fullName>
    </submittedName>
    <submittedName>
        <fullName evidence="10">Histidine/lysine/arginine/ornithine ABC transporter ATP-binding protein HisP</fullName>
    </submittedName>
</protein>
<dbReference type="eggNOG" id="COG4598">
    <property type="taxonomic scope" value="Bacteria"/>
</dbReference>
<evidence type="ECO:0000256" key="7">
    <source>
        <dbReference type="ARBA" id="ARBA00022970"/>
    </source>
</evidence>
<dbReference type="CDD" id="cd03262">
    <property type="entry name" value="ABC_HisP_GlnQ"/>
    <property type="match status" value="1"/>
</dbReference>
<dbReference type="EMBL" id="CP145163">
    <property type="protein sequence ID" value="WWC09696.1"/>
    <property type="molecule type" value="Genomic_DNA"/>
</dbReference>
<evidence type="ECO:0000256" key="8">
    <source>
        <dbReference type="ARBA" id="ARBA00023136"/>
    </source>
</evidence>
<evidence type="ECO:0000313" key="11">
    <source>
        <dbReference type="EMBL" id="UXE36204.1"/>
    </source>
</evidence>
<dbReference type="PANTHER" id="PTHR43166:SF35">
    <property type="entry name" value="L-CYSTINE IMPORT ATP-BINDING PROTEIN TCYN"/>
    <property type="match status" value="1"/>
</dbReference>
<organism evidence="10 13">
    <name type="scientific">Raoultella ornithinolytica</name>
    <name type="common">Klebsiella ornithinolytica</name>
    <dbReference type="NCBI Taxonomy" id="54291"/>
    <lineage>
        <taxon>Bacteria</taxon>
        <taxon>Pseudomonadati</taxon>
        <taxon>Pseudomonadota</taxon>
        <taxon>Gammaproteobacteria</taxon>
        <taxon>Enterobacterales</taxon>
        <taxon>Enterobacteriaceae</taxon>
        <taxon>Klebsiella/Raoultella group</taxon>
        <taxon>Raoultella</taxon>
    </lineage>
</organism>
<dbReference type="GO" id="GO:0005524">
    <property type="term" value="F:ATP binding"/>
    <property type="evidence" value="ECO:0007669"/>
    <property type="project" value="UniProtKB-KW"/>
</dbReference>
<keyword evidence="4" id="KW-1003">Cell membrane</keyword>
<dbReference type="SMART" id="SM00382">
    <property type="entry name" value="AAA"/>
    <property type="match status" value="1"/>
</dbReference>
<dbReference type="STRING" id="54291.TE10_12625"/>
<dbReference type="PANTHER" id="PTHR43166">
    <property type="entry name" value="AMINO ACID IMPORT ATP-BINDING PROTEIN"/>
    <property type="match status" value="1"/>
</dbReference>
<dbReference type="Pfam" id="PF00005">
    <property type="entry name" value="ABC_tran"/>
    <property type="match status" value="1"/>
</dbReference>
<feature type="domain" description="ABC transporter" evidence="9">
    <location>
        <begin position="9"/>
        <end position="254"/>
    </location>
</feature>
<evidence type="ECO:0000313" key="12">
    <source>
        <dbReference type="EMBL" id="WWC09696.1"/>
    </source>
</evidence>
<reference evidence="12 14" key="3">
    <citation type="submission" date="2024-02" db="EMBL/GenBank/DDBJ databases">
        <title>Tn5403 promotes plasmid rearrangements and degradation of the Klebsiella pneumoniae carbapenemase (KPC) transposon Tn4401.</title>
        <authorList>
            <person name="Sheppard A.E."/>
            <person name="Barry K.E."/>
            <person name="Parikh H.I."/>
            <person name="Vegesana K."/>
            <person name="Sebra R."/>
            <person name="George S."/>
            <person name="Sanderson N.D."/>
            <person name="Stoesser N."/>
            <person name="Eyre D.W."/>
            <person name="Crook D.W."/>
            <person name="Walker A.S."/>
            <person name="Mathers A.J."/>
        </authorList>
    </citation>
    <scope>NUCLEOTIDE SEQUENCE [LARGE SCALE GENOMIC DNA]</scope>
    <source>
        <strain evidence="12 14">CAV1921</strain>
    </source>
</reference>
<evidence type="ECO:0000256" key="2">
    <source>
        <dbReference type="ARBA" id="ARBA00005417"/>
    </source>
</evidence>
<keyword evidence="8" id="KW-0472">Membrane</keyword>
<dbReference type="EMBL" id="CP104450">
    <property type="protein sequence ID" value="UXE36204.1"/>
    <property type="molecule type" value="Genomic_DNA"/>
</dbReference>
<keyword evidence="3" id="KW-0813">Transport</keyword>
<name>A0A1Y6GII8_RAOOR</name>
<dbReference type="EMBL" id="NKYI01000018">
    <property type="protein sequence ID" value="PIK84255.1"/>
    <property type="molecule type" value="Genomic_DNA"/>
</dbReference>
<reference evidence="11" key="2">
    <citation type="submission" date="2022-09" db="EMBL/GenBank/DDBJ databases">
        <title>Multidrug resistance Raoultella ornithinolytica Strain MQB_Silv_108.</title>
        <authorList>
            <person name="Quintela-Baluja M."/>
        </authorList>
    </citation>
    <scope>NUCLEOTIDE SEQUENCE</scope>
    <source>
        <strain evidence="11">MQB_Silv_108</strain>
    </source>
</reference>
<evidence type="ECO:0000256" key="4">
    <source>
        <dbReference type="ARBA" id="ARBA00022475"/>
    </source>
</evidence>
<dbReference type="PROSITE" id="PS00211">
    <property type="entry name" value="ABC_TRANSPORTER_1"/>
    <property type="match status" value="1"/>
</dbReference>
<dbReference type="InterPro" id="IPR027417">
    <property type="entry name" value="P-loop_NTPase"/>
</dbReference>
<dbReference type="Proteomes" id="UP001064206">
    <property type="component" value="Chromosome"/>
</dbReference>
<dbReference type="FunFam" id="3.40.50.300:FF:000020">
    <property type="entry name" value="Amino acid ABC transporter ATP-binding component"/>
    <property type="match status" value="1"/>
</dbReference>
<dbReference type="Proteomes" id="UP000229713">
    <property type="component" value="Unassembled WGS sequence"/>
</dbReference>
<dbReference type="AlphaFoldDB" id="A0A1Y6GII8"/>
<comment type="similarity">
    <text evidence="2">Belongs to the ABC transporter superfamily.</text>
</comment>
<dbReference type="InterPro" id="IPR017871">
    <property type="entry name" value="ABC_transporter-like_CS"/>
</dbReference>
<evidence type="ECO:0000313" key="14">
    <source>
        <dbReference type="Proteomes" id="UP001350972"/>
    </source>
</evidence>
<keyword evidence="5" id="KW-0547">Nucleotide-binding</keyword>
<dbReference type="PIRSF" id="PIRSF039085">
    <property type="entry name" value="ABC_ATPase_HisP"/>
    <property type="match status" value="1"/>
</dbReference>
<evidence type="ECO:0000256" key="3">
    <source>
        <dbReference type="ARBA" id="ARBA00022448"/>
    </source>
</evidence>
<sequence>MHDPRPVTLSVSDIHKSFGSLDVLKGISIQAQKGDVISILGASGSGKSTLLRCINLLETPDAGVVSVGGETIEMKHHARGHRLAANPKQIERLRSRLGMVFQSFNLWSHMTVLQNVIEGPHYVLKRSKQECIEQAEQLLDRVGMLNRKDFYPAQLSGGQQQRVAIARALAMDPEVMLFDEPTSALDPELVGEVLKVMRSLAEEGRTMLVVTHELGFARHVSNRVVFMHQGTIDCDGAPEALFGAHGSPRFQQFISSHHQPGQSV</sequence>
<evidence type="ECO:0000256" key="1">
    <source>
        <dbReference type="ARBA" id="ARBA00004417"/>
    </source>
</evidence>
<evidence type="ECO:0000259" key="9">
    <source>
        <dbReference type="PROSITE" id="PS50893"/>
    </source>
</evidence>
<dbReference type="InterPro" id="IPR003439">
    <property type="entry name" value="ABC_transporter-like_ATP-bd"/>
</dbReference>
<keyword evidence="6 10" id="KW-0067">ATP-binding</keyword>
<evidence type="ECO:0000313" key="13">
    <source>
        <dbReference type="Proteomes" id="UP000229713"/>
    </source>
</evidence>
<evidence type="ECO:0000313" key="10">
    <source>
        <dbReference type="EMBL" id="PIK84255.1"/>
    </source>
</evidence>